<evidence type="ECO:0000256" key="1">
    <source>
        <dbReference type="ARBA" id="ARBA00004970"/>
    </source>
</evidence>
<name>A0A7W8DG27_9BACT</name>
<evidence type="ECO:0000256" key="3">
    <source>
        <dbReference type="ARBA" id="ARBA00013085"/>
    </source>
</evidence>
<dbReference type="AlphaFoldDB" id="A0A7W8DG27"/>
<dbReference type="UniPathway" id="UPA00031">
    <property type="reaction ID" value="UER00013"/>
</dbReference>
<evidence type="ECO:0000256" key="6">
    <source>
        <dbReference type="ARBA" id="ARBA00023102"/>
    </source>
</evidence>
<dbReference type="PANTHER" id="PTHR21039">
    <property type="entry name" value="HISTIDINOL PHOSPHATASE-RELATED"/>
    <property type="match status" value="1"/>
</dbReference>
<dbReference type="GO" id="GO:0004401">
    <property type="term" value="F:histidinol-phosphatase activity"/>
    <property type="evidence" value="ECO:0007669"/>
    <property type="project" value="UniProtKB-UniRule"/>
</dbReference>
<accession>A0A7W8DG27</accession>
<dbReference type="CDD" id="cd12110">
    <property type="entry name" value="PHP_HisPPase_Hisj_like"/>
    <property type="match status" value="1"/>
</dbReference>
<protein>
    <recommendedName>
        <fullName evidence="3 8">Histidinol-phosphatase</fullName>
        <shortName evidence="8">HolPase</shortName>
        <ecNumber evidence="3 8">3.1.3.15</ecNumber>
    </recommendedName>
</protein>
<sequence length="246" mass="28235">MQDRHVHSFYCLHGSKRTTEEILRERIAAGAKLVTFTEHAPLPAGFHDPSPLRDSSMSMDTIWEYREEILKLKAEYAGECEVRCGLEVDYIEGYEEPIREFLDQYGQFFEDSLLSVHFLHGTCVDFSHEEFHRLLYEHCEGNLQELYRDYYRAIATAARWDGGPYKPLRFSHLDLVKKFKDQYPIQEAYAHELAIGILPDIVAAGMGIEVNFGGLRKPCREIYPAKPIISAAIELGIVLSYGSDTH</sequence>
<dbReference type="GO" id="GO:0000105">
    <property type="term" value="P:L-histidine biosynthetic process"/>
    <property type="evidence" value="ECO:0007669"/>
    <property type="project" value="UniProtKB-UniRule"/>
</dbReference>
<evidence type="ECO:0000256" key="5">
    <source>
        <dbReference type="ARBA" id="ARBA00022801"/>
    </source>
</evidence>
<dbReference type="InterPro" id="IPR016195">
    <property type="entry name" value="Pol/histidinol_Pase-like"/>
</dbReference>
<dbReference type="PANTHER" id="PTHR21039:SF0">
    <property type="entry name" value="HISTIDINOL-PHOSPHATASE"/>
    <property type="match status" value="1"/>
</dbReference>
<reference evidence="10 11" key="1">
    <citation type="submission" date="2020-08" db="EMBL/GenBank/DDBJ databases">
        <title>Genomic Encyclopedia of Type Strains, Phase IV (KMG-IV): sequencing the most valuable type-strain genomes for metagenomic binning, comparative biology and taxonomic classification.</title>
        <authorList>
            <person name="Goeker M."/>
        </authorList>
    </citation>
    <scope>NUCLEOTIDE SEQUENCE [LARGE SCALE GENOMIC DNA]</scope>
    <source>
        <strain evidence="10 11">DSM 22071</strain>
    </source>
</reference>
<evidence type="ECO:0000313" key="10">
    <source>
        <dbReference type="EMBL" id="MBB5021046.1"/>
    </source>
</evidence>
<organism evidence="10 11">
    <name type="scientific">Desulfurispira natronophila</name>
    <dbReference type="NCBI Taxonomy" id="682562"/>
    <lineage>
        <taxon>Bacteria</taxon>
        <taxon>Pseudomonadati</taxon>
        <taxon>Chrysiogenota</taxon>
        <taxon>Chrysiogenia</taxon>
        <taxon>Chrysiogenales</taxon>
        <taxon>Chrysiogenaceae</taxon>
        <taxon>Desulfurispira</taxon>
    </lineage>
</organism>
<dbReference type="Proteomes" id="UP000528322">
    <property type="component" value="Unassembled WGS sequence"/>
</dbReference>
<evidence type="ECO:0000256" key="7">
    <source>
        <dbReference type="ARBA" id="ARBA00049158"/>
    </source>
</evidence>
<comment type="caution">
    <text evidence="10">The sequence shown here is derived from an EMBL/GenBank/DDBJ whole genome shotgun (WGS) entry which is preliminary data.</text>
</comment>
<dbReference type="EC" id="3.1.3.15" evidence="3 8"/>
<keyword evidence="4 8" id="KW-0028">Amino-acid biosynthesis</keyword>
<evidence type="ECO:0000313" key="11">
    <source>
        <dbReference type="Proteomes" id="UP000528322"/>
    </source>
</evidence>
<keyword evidence="11" id="KW-1185">Reference proteome</keyword>
<keyword evidence="5 8" id="KW-0378">Hydrolase</keyword>
<dbReference type="NCBIfam" id="NF005996">
    <property type="entry name" value="PRK08123.1"/>
    <property type="match status" value="1"/>
</dbReference>
<dbReference type="InterPro" id="IPR004013">
    <property type="entry name" value="PHP_dom"/>
</dbReference>
<evidence type="ECO:0000256" key="8">
    <source>
        <dbReference type="RuleBase" id="RU366003"/>
    </source>
</evidence>
<dbReference type="NCBIfam" id="TIGR01856">
    <property type="entry name" value="hisJ_fam"/>
    <property type="match status" value="1"/>
</dbReference>
<feature type="domain" description="PHP" evidence="9">
    <location>
        <begin position="3"/>
        <end position="211"/>
    </location>
</feature>
<dbReference type="Gene3D" id="3.20.20.140">
    <property type="entry name" value="Metal-dependent hydrolases"/>
    <property type="match status" value="1"/>
</dbReference>
<evidence type="ECO:0000259" key="9">
    <source>
        <dbReference type="Pfam" id="PF02811"/>
    </source>
</evidence>
<dbReference type="Pfam" id="PF02811">
    <property type="entry name" value="PHP"/>
    <property type="match status" value="1"/>
</dbReference>
<dbReference type="GO" id="GO:0005737">
    <property type="term" value="C:cytoplasm"/>
    <property type="evidence" value="ECO:0007669"/>
    <property type="project" value="TreeGrafter"/>
</dbReference>
<dbReference type="InterPro" id="IPR010140">
    <property type="entry name" value="Histidinol_P_phosphatase_HisJ"/>
</dbReference>
<comment type="catalytic activity">
    <reaction evidence="7 8">
        <text>L-histidinol phosphate + H2O = L-histidinol + phosphate</text>
        <dbReference type="Rhea" id="RHEA:14465"/>
        <dbReference type="ChEBI" id="CHEBI:15377"/>
        <dbReference type="ChEBI" id="CHEBI:43474"/>
        <dbReference type="ChEBI" id="CHEBI:57699"/>
        <dbReference type="ChEBI" id="CHEBI:57980"/>
        <dbReference type="EC" id="3.1.3.15"/>
    </reaction>
</comment>
<evidence type="ECO:0000256" key="4">
    <source>
        <dbReference type="ARBA" id="ARBA00022605"/>
    </source>
</evidence>
<dbReference type="EMBL" id="JACHID010000002">
    <property type="protein sequence ID" value="MBB5021046.1"/>
    <property type="molecule type" value="Genomic_DNA"/>
</dbReference>
<keyword evidence="6 8" id="KW-0368">Histidine biosynthesis</keyword>
<dbReference type="RefSeq" id="WP_183728998.1">
    <property type="nucleotide sequence ID" value="NZ_JACHID010000002.1"/>
</dbReference>
<comment type="similarity">
    <text evidence="2 8">Belongs to the PHP hydrolase family. HisK subfamily.</text>
</comment>
<dbReference type="SUPFAM" id="SSF89550">
    <property type="entry name" value="PHP domain-like"/>
    <property type="match status" value="1"/>
</dbReference>
<gene>
    <name evidence="10" type="ORF">HNR37_000352</name>
</gene>
<comment type="pathway">
    <text evidence="1 8">Amino-acid biosynthesis; L-histidine biosynthesis; L-histidine from 5-phospho-alpha-D-ribose 1-diphosphate: step 8/9.</text>
</comment>
<evidence type="ECO:0000256" key="2">
    <source>
        <dbReference type="ARBA" id="ARBA00009152"/>
    </source>
</evidence>
<proteinExistence type="inferred from homology"/>